<reference evidence="2" key="1">
    <citation type="submission" date="2021-02" db="EMBL/GenBank/DDBJ databases">
        <title>First Annotated Genome of the Yellow-green Alga Tribonema minus.</title>
        <authorList>
            <person name="Mahan K.M."/>
        </authorList>
    </citation>
    <scope>NUCLEOTIDE SEQUENCE</scope>
    <source>
        <strain evidence="2">UTEX B ZZ1240</strain>
    </source>
</reference>
<evidence type="ECO:0008006" key="4">
    <source>
        <dbReference type="Google" id="ProtNLM"/>
    </source>
</evidence>
<feature type="compositionally biased region" description="Low complexity" evidence="1">
    <location>
        <begin position="105"/>
        <end position="114"/>
    </location>
</feature>
<dbReference type="EMBL" id="JAFCMP010000446">
    <property type="protein sequence ID" value="KAG5179594.1"/>
    <property type="molecule type" value="Genomic_DNA"/>
</dbReference>
<proteinExistence type="predicted"/>
<feature type="region of interest" description="Disordered" evidence="1">
    <location>
        <begin position="16"/>
        <end position="52"/>
    </location>
</feature>
<feature type="compositionally biased region" description="Basic and acidic residues" evidence="1">
    <location>
        <begin position="229"/>
        <end position="246"/>
    </location>
</feature>
<feature type="region of interest" description="Disordered" evidence="1">
    <location>
        <begin position="76"/>
        <end position="114"/>
    </location>
</feature>
<name>A0A835YQZ9_9STRA</name>
<organism evidence="2 3">
    <name type="scientific">Tribonema minus</name>
    <dbReference type="NCBI Taxonomy" id="303371"/>
    <lineage>
        <taxon>Eukaryota</taxon>
        <taxon>Sar</taxon>
        <taxon>Stramenopiles</taxon>
        <taxon>Ochrophyta</taxon>
        <taxon>PX clade</taxon>
        <taxon>Xanthophyceae</taxon>
        <taxon>Tribonematales</taxon>
        <taxon>Tribonemataceae</taxon>
        <taxon>Tribonema</taxon>
    </lineage>
</organism>
<sequence length="252" mass="26397">MGPIEEDFIRCGTGEGMAYMEDPLPAEYSDAQEEEEPHATGHAHTHQAFQHLGAGAVGADVIEDADDDVKTHQIFGKVRSDSSDGAPAPGTGGAQEPTPDEEGDGQQQEQQLQGPHTIAGAIFDTVKELVVEVGAQMGRDADWLASLLPAEVQKPLRSAASLVSRHVRTVATPVVEQATRHGAKLISAGAKVTGTVRDRVGPKGKEAFDAARRGARGLVKKAQAFGKTGDGKGKTAEQESETKEDSEGTGGQ</sequence>
<evidence type="ECO:0000256" key="1">
    <source>
        <dbReference type="SAM" id="MobiDB-lite"/>
    </source>
</evidence>
<feature type="region of interest" description="Disordered" evidence="1">
    <location>
        <begin position="219"/>
        <end position="252"/>
    </location>
</feature>
<evidence type="ECO:0000313" key="2">
    <source>
        <dbReference type="EMBL" id="KAG5179594.1"/>
    </source>
</evidence>
<comment type="caution">
    <text evidence="2">The sequence shown here is derived from an EMBL/GenBank/DDBJ whole genome shotgun (WGS) entry which is preliminary data.</text>
</comment>
<keyword evidence="3" id="KW-1185">Reference proteome</keyword>
<protein>
    <recommendedName>
        <fullName evidence="4">Senescence domain-containing protein</fullName>
    </recommendedName>
</protein>
<dbReference type="AlphaFoldDB" id="A0A835YQZ9"/>
<dbReference type="Proteomes" id="UP000664859">
    <property type="component" value="Unassembled WGS sequence"/>
</dbReference>
<gene>
    <name evidence="2" type="ORF">JKP88DRAFT_223908</name>
</gene>
<accession>A0A835YQZ9</accession>
<evidence type="ECO:0000313" key="3">
    <source>
        <dbReference type="Proteomes" id="UP000664859"/>
    </source>
</evidence>